<feature type="compositionally biased region" description="Basic and acidic residues" evidence="1">
    <location>
        <begin position="50"/>
        <end position="64"/>
    </location>
</feature>
<evidence type="ECO:0000256" key="1">
    <source>
        <dbReference type="SAM" id="MobiDB-lite"/>
    </source>
</evidence>
<protein>
    <submittedName>
        <fullName evidence="2">Uncharacterized protein</fullName>
    </submittedName>
</protein>
<evidence type="ECO:0000313" key="3">
    <source>
        <dbReference type="Proteomes" id="UP000593578"/>
    </source>
</evidence>
<evidence type="ECO:0000313" key="2">
    <source>
        <dbReference type="EMBL" id="MBA0597758.1"/>
    </source>
</evidence>
<organism evidence="2 3">
    <name type="scientific">Gossypium raimondii</name>
    <name type="common">Peruvian cotton</name>
    <name type="synonym">Gossypium klotzschianum subsp. raimondii</name>
    <dbReference type="NCBI Taxonomy" id="29730"/>
    <lineage>
        <taxon>Eukaryota</taxon>
        <taxon>Viridiplantae</taxon>
        <taxon>Streptophyta</taxon>
        <taxon>Embryophyta</taxon>
        <taxon>Tracheophyta</taxon>
        <taxon>Spermatophyta</taxon>
        <taxon>Magnoliopsida</taxon>
        <taxon>eudicotyledons</taxon>
        <taxon>Gunneridae</taxon>
        <taxon>Pentapetalae</taxon>
        <taxon>rosids</taxon>
        <taxon>malvids</taxon>
        <taxon>Malvales</taxon>
        <taxon>Malvaceae</taxon>
        <taxon>Malvoideae</taxon>
        <taxon>Gossypium</taxon>
    </lineage>
</organism>
<dbReference type="PANTHER" id="PTHR34066">
    <property type="entry name" value="GROWTH FACTOR 2"/>
    <property type="match status" value="1"/>
</dbReference>
<sequence>MAKKGSSTTPSRKAKNKKEESVPEQNNSASKVAGNEIDEIFAGKKRKKPDPKGSEKPNGDEISKPKSSKKKSKKSKETNREGGFNESSSRPRKRTADGFAIYTEEELGISKSDAGTVASTSTCIYINNTKSRVLLPRLLPVDSSLPNLFYTKVGFPPSQELNRIGYSVVARSRNLSSLQGLSKVLAKMRWQGIVGFGYQFLSLSTLRLSWQLRGEAFPSIPEMSFPIRLSLR</sequence>
<proteinExistence type="predicted"/>
<comment type="caution">
    <text evidence="2">The sequence shown here is derived from an EMBL/GenBank/DDBJ whole genome shotgun (WGS) entry which is preliminary data.</text>
</comment>
<dbReference type="EMBL" id="JABEZZ010000010">
    <property type="protein sequence ID" value="MBA0597758.1"/>
    <property type="molecule type" value="Genomic_DNA"/>
</dbReference>
<reference evidence="2 3" key="1">
    <citation type="journal article" date="2019" name="Genome Biol. Evol.">
        <title>Insights into the evolution of the New World diploid cottons (Gossypium, subgenus Houzingenia) based on genome sequencing.</title>
        <authorList>
            <person name="Grover C.E."/>
            <person name="Arick M.A. 2nd"/>
            <person name="Thrash A."/>
            <person name="Conover J.L."/>
            <person name="Sanders W.S."/>
            <person name="Peterson D.G."/>
            <person name="Frelichowski J.E."/>
            <person name="Scheffler J.A."/>
            <person name="Scheffler B.E."/>
            <person name="Wendel J.F."/>
        </authorList>
    </citation>
    <scope>NUCLEOTIDE SEQUENCE [LARGE SCALE GENOMIC DNA]</scope>
    <source>
        <strain evidence="2">8</strain>
        <tissue evidence="2">Leaf</tissue>
    </source>
</reference>
<feature type="region of interest" description="Disordered" evidence="1">
    <location>
        <begin position="1"/>
        <end position="96"/>
    </location>
</feature>
<dbReference type="Proteomes" id="UP000593578">
    <property type="component" value="Unassembled WGS sequence"/>
</dbReference>
<feature type="compositionally biased region" description="Polar residues" evidence="1">
    <location>
        <begin position="1"/>
        <end position="11"/>
    </location>
</feature>
<dbReference type="AlphaFoldDB" id="A0A7J8Q8I6"/>
<gene>
    <name evidence="2" type="ORF">Gorai_007551</name>
</gene>
<dbReference type="Pfam" id="PF08576">
    <property type="entry name" value="DUF1764"/>
    <property type="match status" value="1"/>
</dbReference>
<dbReference type="PANTHER" id="PTHR34066:SF1">
    <property type="entry name" value="DUF1764 FAMILY PROTEIN"/>
    <property type="match status" value="1"/>
</dbReference>
<feature type="non-terminal residue" evidence="2">
    <location>
        <position position="1"/>
    </location>
</feature>
<accession>A0A7J8Q8I6</accession>
<dbReference type="InterPro" id="IPR013885">
    <property type="entry name" value="DUF1764_euk"/>
</dbReference>
<name>A0A7J8Q8I6_GOSRA</name>